<proteinExistence type="predicted"/>
<dbReference type="Pfam" id="PF00990">
    <property type="entry name" value="GGDEF"/>
    <property type="match status" value="1"/>
</dbReference>
<evidence type="ECO:0000313" key="3">
    <source>
        <dbReference type="Proteomes" id="UP001057291"/>
    </source>
</evidence>
<dbReference type="SUPFAM" id="SSF55073">
    <property type="entry name" value="Nucleotide cyclase"/>
    <property type="match status" value="1"/>
</dbReference>
<dbReference type="PANTHER" id="PTHR46663">
    <property type="entry name" value="DIGUANYLATE CYCLASE DGCT-RELATED"/>
    <property type="match status" value="1"/>
</dbReference>
<dbReference type="NCBIfam" id="TIGR00254">
    <property type="entry name" value="GGDEF"/>
    <property type="match status" value="1"/>
</dbReference>
<dbReference type="CDD" id="cd01949">
    <property type="entry name" value="GGDEF"/>
    <property type="match status" value="1"/>
</dbReference>
<dbReference type="InterPro" id="IPR000160">
    <property type="entry name" value="GGDEF_dom"/>
</dbReference>
<name>A0AAV4LF02_9BACL</name>
<organism evidence="2 3">
    <name type="scientific">Collibacillus ludicampi</name>
    <dbReference type="NCBI Taxonomy" id="2771369"/>
    <lineage>
        <taxon>Bacteria</taxon>
        <taxon>Bacillati</taxon>
        <taxon>Bacillota</taxon>
        <taxon>Bacilli</taxon>
        <taxon>Bacillales</taxon>
        <taxon>Alicyclobacillaceae</taxon>
        <taxon>Collibacillus</taxon>
    </lineage>
</organism>
<dbReference type="PROSITE" id="PS50887">
    <property type="entry name" value="GGDEF"/>
    <property type="match status" value="1"/>
</dbReference>
<dbReference type="AlphaFoldDB" id="A0AAV4LF02"/>
<accession>A0AAV4LF02</accession>
<dbReference type="InterPro" id="IPR029787">
    <property type="entry name" value="Nucleotide_cyclase"/>
</dbReference>
<gene>
    <name evidence="2" type="ORF">DNHGIG_18120</name>
</gene>
<dbReference type="EMBL" id="BOQE01000001">
    <property type="protein sequence ID" value="GIM46263.1"/>
    <property type="molecule type" value="Genomic_DNA"/>
</dbReference>
<keyword evidence="3" id="KW-1185">Reference proteome</keyword>
<reference evidence="2" key="1">
    <citation type="journal article" date="2023" name="Int. J. Syst. Evol. Microbiol.">
        <title>Collibacillus ludicampi gen. nov., sp. nov., a new soil bacterium of the family Alicyclobacillaceae.</title>
        <authorList>
            <person name="Jojima T."/>
            <person name="Ioku Y."/>
            <person name="Fukuta Y."/>
            <person name="Shirasaka N."/>
            <person name="Matsumura Y."/>
            <person name="Mori M."/>
        </authorList>
    </citation>
    <scope>NUCLEOTIDE SEQUENCE</scope>
    <source>
        <strain evidence="2">TP075</strain>
    </source>
</reference>
<dbReference type="PANTHER" id="PTHR46663:SF2">
    <property type="entry name" value="GGDEF DOMAIN-CONTAINING PROTEIN"/>
    <property type="match status" value="1"/>
</dbReference>
<sequence>MTELYNRRFVYKTFPKILAKAKKRNQRIQVFIVDVDDFKKINDSFGHEIGDSVLQSISTALLQNTRKTDIVARWGGDEFLIILSCDDSLPFIERIEENLQKISNEIRRNISISIGNSIYPDNGGSLDDLIKNADKDMYKLKFSNKKGYPSI</sequence>
<dbReference type="InterPro" id="IPR043128">
    <property type="entry name" value="Rev_trsase/Diguanyl_cyclase"/>
</dbReference>
<evidence type="ECO:0000259" key="1">
    <source>
        <dbReference type="PROSITE" id="PS50887"/>
    </source>
</evidence>
<evidence type="ECO:0000313" key="2">
    <source>
        <dbReference type="EMBL" id="GIM46263.1"/>
    </source>
</evidence>
<dbReference type="InterPro" id="IPR052163">
    <property type="entry name" value="DGC-Regulatory_Protein"/>
</dbReference>
<dbReference type="Gene3D" id="3.30.70.270">
    <property type="match status" value="1"/>
</dbReference>
<protein>
    <recommendedName>
        <fullName evidence="1">GGDEF domain-containing protein</fullName>
    </recommendedName>
</protein>
<dbReference type="RefSeq" id="WP_282199390.1">
    <property type="nucleotide sequence ID" value="NZ_BOQE01000001.1"/>
</dbReference>
<dbReference type="Proteomes" id="UP001057291">
    <property type="component" value="Unassembled WGS sequence"/>
</dbReference>
<feature type="domain" description="GGDEF" evidence="1">
    <location>
        <begin position="26"/>
        <end position="151"/>
    </location>
</feature>
<dbReference type="SMART" id="SM00267">
    <property type="entry name" value="GGDEF"/>
    <property type="match status" value="1"/>
</dbReference>
<comment type="caution">
    <text evidence="2">The sequence shown here is derived from an EMBL/GenBank/DDBJ whole genome shotgun (WGS) entry which is preliminary data.</text>
</comment>